<organism evidence="2 3">
    <name type="scientific">Rugamonas aquatica</name>
    <dbReference type="NCBI Taxonomy" id="2743357"/>
    <lineage>
        <taxon>Bacteria</taxon>
        <taxon>Pseudomonadati</taxon>
        <taxon>Pseudomonadota</taxon>
        <taxon>Betaproteobacteria</taxon>
        <taxon>Burkholderiales</taxon>
        <taxon>Oxalobacteraceae</taxon>
        <taxon>Telluria group</taxon>
        <taxon>Rugamonas</taxon>
    </lineage>
</organism>
<gene>
    <name evidence="2" type="ORF">GEV02_06000</name>
</gene>
<comment type="caution">
    <text evidence="2">The sequence shown here is derived from an EMBL/GenBank/DDBJ whole genome shotgun (WGS) entry which is preliminary data.</text>
</comment>
<evidence type="ECO:0000256" key="1">
    <source>
        <dbReference type="SAM" id="MobiDB-lite"/>
    </source>
</evidence>
<protein>
    <recommendedName>
        <fullName evidence="4">Lactate dehydrogenase</fullName>
    </recommendedName>
</protein>
<feature type="compositionally biased region" description="Basic and acidic residues" evidence="1">
    <location>
        <begin position="466"/>
        <end position="477"/>
    </location>
</feature>
<dbReference type="AlphaFoldDB" id="A0A6A7MY52"/>
<feature type="region of interest" description="Disordered" evidence="1">
    <location>
        <begin position="461"/>
        <end position="495"/>
    </location>
</feature>
<evidence type="ECO:0008006" key="4">
    <source>
        <dbReference type="Google" id="ProtNLM"/>
    </source>
</evidence>
<sequence>METAGISPVNSAVIDSAPATSPSSVVKLGAVGTRAVDGASRAPLVWERSGKDAVSALVARNYNYLPSANRFKDLGAALLERFKTDGSDYSQSLQQAPEDTDTNTYDTLLYSQLAPFHHLGDNQTGLTITTKSGTTVTLALDSSEQGVGVQVKSSGKLTDDERAALAGLSAAFQKAIDGLAAVPPKVDLSGLIKFDASVLSSVDLHSELKLNETDTQRLDFHADAKQRSVHFSGPAGEAKIAVDLSQPTSWGSKEQQAKALTTYLRQFDQAAMRGHGDAELTGLFKDAFTEMHSDYGPQPPAPWQQIKLTDQDHAILTGLADFSASITQAEKSPNPLRTSENDTFAYQTSQSTSVQGRTQLDRAISQQQQSQLKASYHEPSRPGAKLDLTEDPASQNYNFVLIDDSASSSAALAYDEGALAKATLEQSASHSTRTLKYLMDKLVDDTTIPSSAQHIRDLLDTLAPRKKPDEDQRRRTLETVNQQIFLKPEPGDIPQ</sequence>
<dbReference type="EMBL" id="WHUG01000002">
    <property type="protein sequence ID" value="MQA37694.1"/>
    <property type="molecule type" value="Genomic_DNA"/>
</dbReference>
<accession>A0A6A7MY52</accession>
<evidence type="ECO:0000313" key="3">
    <source>
        <dbReference type="Proteomes" id="UP000440498"/>
    </source>
</evidence>
<proteinExistence type="predicted"/>
<keyword evidence="3" id="KW-1185">Reference proteome</keyword>
<name>A0A6A7MY52_9BURK</name>
<reference evidence="2 3" key="1">
    <citation type="submission" date="2019-10" db="EMBL/GenBank/DDBJ databases">
        <title>Two novel species isolated from a subtropical stream in China.</title>
        <authorList>
            <person name="Lu H."/>
        </authorList>
    </citation>
    <scope>NUCLEOTIDE SEQUENCE [LARGE SCALE GENOMIC DNA]</scope>
    <source>
        <strain evidence="2 3">FT29W</strain>
    </source>
</reference>
<dbReference type="Proteomes" id="UP000440498">
    <property type="component" value="Unassembled WGS sequence"/>
</dbReference>
<evidence type="ECO:0000313" key="2">
    <source>
        <dbReference type="EMBL" id="MQA37694.1"/>
    </source>
</evidence>